<comment type="caution">
    <text evidence="1">The sequence shown here is derived from an EMBL/GenBank/DDBJ whole genome shotgun (WGS) entry which is preliminary data.</text>
</comment>
<protein>
    <submittedName>
        <fullName evidence="1">Uncharacterized protein</fullName>
    </submittedName>
</protein>
<dbReference type="EMBL" id="JACHNY010000008">
    <property type="protein sequence ID" value="MBB4619171.1"/>
    <property type="molecule type" value="Genomic_DNA"/>
</dbReference>
<keyword evidence="2" id="KW-1185">Reference proteome</keyword>
<dbReference type="GeneID" id="93796306"/>
<sequence>MFDVAFRHQQALDPSALTTIPTTIHAIEKAIEDCRHAGLDANSDPAIVLLARHLAAICAARPDDTVLRGTCADRVAALRRFPPLLSLAIRGVAYDAVAKERFHIDGRKALRRLAAALDVAPDAFDIHSLPGEVSMAGEIVLRTSDLHLELTIGRLREGRELLYRRAGVTRDPAGPPNHYAAMRELIDPERLARRIRRDLELTAPVALPALMTA</sequence>
<organism evidence="1 2">
    <name type="scientific">Sphingomonas abaci</name>
    <dbReference type="NCBI Taxonomy" id="237611"/>
    <lineage>
        <taxon>Bacteria</taxon>
        <taxon>Pseudomonadati</taxon>
        <taxon>Pseudomonadota</taxon>
        <taxon>Alphaproteobacteria</taxon>
        <taxon>Sphingomonadales</taxon>
        <taxon>Sphingomonadaceae</taxon>
        <taxon>Sphingomonas</taxon>
    </lineage>
</organism>
<evidence type="ECO:0000313" key="1">
    <source>
        <dbReference type="EMBL" id="MBB4619171.1"/>
    </source>
</evidence>
<name>A0A7W7EZE9_9SPHN</name>
<evidence type="ECO:0000313" key="2">
    <source>
        <dbReference type="Proteomes" id="UP000574769"/>
    </source>
</evidence>
<reference evidence="1 2" key="1">
    <citation type="submission" date="2020-08" db="EMBL/GenBank/DDBJ databases">
        <title>Genomic Encyclopedia of Type Strains, Phase IV (KMG-IV): sequencing the most valuable type-strain genomes for metagenomic binning, comparative biology and taxonomic classification.</title>
        <authorList>
            <person name="Goeker M."/>
        </authorList>
    </citation>
    <scope>NUCLEOTIDE SEQUENCE [LARGE SCALE GENOMIC DNA]</scope>
    <source>
        <strain evidence="1 2">DSM 15867</strain>
    </source>
</reference>
<dbReference type="Proteomes" id="UP000574769">
    <property type="component" value="Unassembled WGS sequence"/>
</dbReference>
<proteinExistence type="predicted"/>
<dbReference type="RefSeq" id="WP_018250451.1">
    <property type="nucleotide sequence ID" value="NZ_JACHNY010000008.1"/>
</dbReference>
<gene>
    <name evidence="1" type="ORF">GGQ96_003324</name>
</gene>
<accession>A0A7W7EZE9</accession>
<dbReference type="AlphaFoldDB" id="A0A7W7EZE9"/>